<dbReference type="EMBL" id="CP031769">
    <property type="protein sequence ID" value="AXR05121.1"/>
    <property type="molecule type" value="Genomic_DNA"/>
</dbReference>
<dbReference type="InterPro" id="IPR003838">
    <property type="entry name" value="ABC3_permease_C"/>
</dbReference>
<keyword evidence="3 7" id="KW-0812">Transmembrane</keyword>
<dbReference type="RefSeq" id="WP_117315132.1">
    <property type="nucleotide sequence ID" value="NZ_CP031769.1"/>
</dbReference>
<evidence type="ECO:0000259" key="8">
    <source>
        <dbReference type="Pfam" id="PF02687"/>
    </source>
</evidence>
<dbReference type="Pfam" id="PF02687">
    <property type="entry name" value="FtsX"/>
    <property type="match status" value="1"/>
</dbReference>
<protein>
    <submittedName>
        <fullName evidence="10">ABC transporter permease</fullName>
    </submittedName>
</protein>
<accession>A0A346NHW4</accession>
<dbReference type="GO" id="GO:0005886">
    <property type="term" value="C:plasma membrane"/>
    <property type="evidence" value="ECO:0007669"/>
    <property type="project" value="UniProtKB-SubCell"/>
</dbReference>
<feature type="transmembrane region" description="Helical" evidence="7">
    <location>
        <begin position="17"/>
        <end position="37"/>
    </location>
</feature>
<feature type="domain" description="ABC3 transporter permease C-terminal" evidence="8">
    <location>
        <begin position="342"/>
        <end position="457"/>
    </location>
</feature>
<feature type="transmembrane region" description="Helical" evidence="7">
    <location>
        <begin position="381"/>
        <end position="402"/>
    </location>
</feature>
<dbReference type="PANTHER" id="PTHR43738:SF2">
    <property type="entry name" value="ABC TRANSPORTER PERMEASE"/>
    <property type="match status" value="1"/>
</dbReference>
<evidence type="ECO:0000259" key="9">
    <source>
        <dbReference type="Pfam" id="PF12704"/>
    </source>
</evidence>
<feature type="region of interest" description="Disordered" evidence="6">
    <location>
        <begin position="209"/>
        <end position="286"/>
    </location>
</feature>
<evidence type="ECO:0000256" key="2">
    <source>
        <dbReference type="ARBA" id="ARBA00022475"/>
    </source>
</evidence>
<dbReference type="AlphaFoldDB" id="A0A346NHW4"/>
<evidence type="ECO:0000256" key="6">
    <source>
        <dbReference type="SAM" id="MobiDB-lite"/>
    </source>
</evidence>
<feature type="transmembrane region" description="Helical" evidence="7">
    <location>
        <begin position="422"/>
        <end position="447"/>
    </location>
</feature>
<keyword evidence="4 7" id="KW-1133">Transmembrane helix</keyword>
<evidence type="ECO:0000256" key="1">
    <source>
        <dbReference type="ARBA" id="ARBA00004651"/>
    </source>
</evidence>
<dbReference type="Pfam" id="PF12704">
    <property type="entry name" value="MacB_PCD"/>
    <property type="match status" value="1"/>
</dbReference>
<feature type="transmembrane region" description="Helical" evidence="7">
    <location>
        <begin position="338"/>
        <end position="360"/>
    </location>
</feature>
<keyword evidence="11" id="KW-1185">Reference proteome</keyword>
<proteinExistence type="predicted"/>
<keyword evidence="2" id="KW-1003">Cell membrane</keyword>
<dbReference type="InterPro" id="IPR025857">
    <property type="entry name" value="MacB_PCD"/>
</dbReference>
<sequence length="467" mass="49992">MLNTIALESLKHRRTSVMLTVLSIVISVSLLVGVEFIRGQIKQSFTRTVSGVDLIVGAPTGQLNLLLYSVFRIGNATQSIKWEQVEKLAAQPLVKWVIPIALGDSHKGFRVVGTDNRYFEHYQYAAQQPLSFAQGGQFTTAYSAVVGAEAARELGYQPGDNIVISHGLGNVSFHQHDGHPFTVSGILAPTGTPVDKAVHVTLQGIEAVHQPASTPSLKKPIVNSPPTAQDTEHGHEHKHEHEHEHEHEQNADHLDKATTATGNAPHPKRVTSASTSHAAPPPARPESVTAALVGLTSRAAALQVQYQINQRSEVPMLAILPGMALSQLWSLMGNLEKLLLGVSGLILVASLIGLVTMLLASMRERRHEIAVLRAMGAGPLTLLWLIQFEALLVSALACGIAVTLDGVLFSVFASSLSENFGLFLSGSVLTLHTGVIVALVLLATWLCSCIPAVAAYRQALHAGLSNR</sequence>
<gene>
    <name evidence="10" type="ORF">D0Y50_01285</name>
</gene>
<reference evidence="10 11" key="1">
    <citation type="submission" date="2018-08" db="EMBL/GenBank/DDBJ databases">
        <title>Salinimonas sediminis sp. nov., a piezophilic bacterium isolated from a deep-sea sediment sample from the New Britain Trench.</title>
        <authorList>
            <person name="Cao J."/>
        </authorList>
    </citation>
    <scope>NUCLEOTIDE SEQUENCE [LARGE SCALE GENOMIC DNA]</scope>
    <source>
        <strain evidence="10 11">N102</strain>
    </source>
</reference>
<evidence type="ECO:0000313" key="11">
    <source>
        <dbReference type="Proteomes" id="UP000262073"/>
    </source>
</evidence>
<dbReference type="Proteomes" id="UP000262073">
    <property type="component" value="Chromosome"/>
</dbReference>
<dbReference type="PANTHER" id="PTHR43738">
    <property type="entry name" value="ABC TRANSPORTER, MEMBRANE PROTEIN"/>
    <property type="match status" value="1"/>
</dbReference>
<dbReference type="KEGG" id="salm:D0Y50_01285"/>
<evidence type="ECO:0000256" key="4">
    <source>
        <dbReference type="ARBA" id="ARBA00022989"/>
    </source>
</evidence>
<evidence type="ECO:0000256" key="5">
    <source>
        <dbReference type="ARBA" id="ARBA00023136"/>
    </source>
</evidence>
<organism evidence="10 11">
    <name type="scientific">Salinimonas sediminis</name>
    <dbReference type="NCBI Taxonomy" id="2303538"/>
    <lineage>
        <taxon>Bacteria</taxon>
        <taxon>Pseudomonadati</taxon>
        <taxon>Pseudomonadota</taxon>
        <taxon>Gammaproteobacteria</taxon>
        <taxon>Alteromonadales</taxon>
        <taxon>Alteromonadaceae</taxon>
        <taxon>Alteromonas/Salinimonas group</taxon>
        <taxon>Salinimonas</taxon>
    </lineage>
</organism>
<evidence type="ECO:0000313" key="10">
    <source>
        <dbReference type="EMBL" id="AXR05121.1"/>
    </source>
</evidence>
<name>A0A346NHW4_9ALTE</name>
<comment type="subcellular location">
    <subcellularLocation>
        <location evidence="1">Cell membrane</location>
        <topology evidence="1">Multi-pass membrane protein</topology>
    </subcellularLocation>
</comment>
<keyword evidence="5 7" id="KW-0472">Membrane</keyword>
<evidence type="ECO:0000256" key="7">
    <source>
        <dbReference type="SAM" id="Phobius"/>
    </source>
</evidence>
<dbReference type="InterPro" id="IPR051125">
    <property type="entry name" value="ABC-4/HrtB_transporter"/>
</dbReference>
<dbReference type="OrthoDB" id="9784014at2"/>
<evidence type="ECO:0000256" key="3">
    <source>
        <dbReference type="ARBA" id="ARBA00022692"/>
    </source>
</evidence>
<feature type="compositionally biased region" description="Basic and acidic residues" evidence="6">
    <location>
        <begin position="230"/>
        <end position="256"/>
    </location>
</feature>
<feature type="domain" description="MacB-like periplasmic core" evidence="9">
    <location>
        <begin position="18"/>
        <end position="205"/>
    </location>
</feature>